<accession>A0A8H7TGR3</accession>
<reference evidence="1" key="1">
    <citation type="submission" date="2021-02" db="EMBL/GenBank/DDBJ databases">
        <title>Genome sequence Cadophora malorum strain M34.</title>
        <authorList>
            <person name="Stefanovic E."/>
            <person name="Vu D."/>
            <person name="Scully C."/>
            <person name="Dijksterhuis J."/>
            <person name="Roader J."/>
            <person name="Houbraken J."/>
        </authorList>
    </citation>
    <scope>NUCLEOTIDE SEQUENCE</scope>
    <source>
        <strain evidence="1">M34</strain>
    </source>
</reference>
<organism evidence="1 2">
    <name type="scientific">Cadophora malorum</name>
    <dbReference type="NCBI Taxonomy" id="108018"/>
    <lineage>
        <taxon>Eukaryota</taxon>
        <taxon>Fungi</taxon>
        <taxon>Dikarya</taxon>
        <taxon>Ascomycota</taxon>
        <taxon>Pezizomycotina</taxon>
        <taxon>Leotiomycetes</taxon>
        <taxon>Helotiales</taxon>
        <taxon>Ploettnerulaceae</taxon>
        <taxon>Cadophora</taxon>
    </lineage>
</organism>
<keyword evidence="2" id="KW-1185">Reference proteome</keyword>
<dbReference type="EMBL" id="JAFJYH010000126">
    <property type="protein sequence ID" value="KAG4418523.1"/>
    <property type="molecule type" value="Genomic_DNA"/>
</dbReference>
<dbReference type="Proteomes" id="UP000664132">
    <property type="component" value="Unassembled WGS sequence"/>
</dbReference>
<evidence type="ECO:0000313" key="1">
    <source>
        <dbReference type="EMBL" id="KAG4418523.1"/>
    </source>
</evidence>
<dbReference type="AlphaFoldDB" id="A0A8H7TGR3"/>
<sequence>MDDLIDALEGDAEDDYPALDEGLKFVFFFKEKALERSDEPAFATSDGGETVYVKIVDEDGTEYVHN</sequence>
<gene>
    <name evidence="1" type="ORF">IFR04_008326</name>
</gene>
<evidence type="ECO:0000313" key="2">
    <source>
        <dbReference type="Proteomes" id="UP000664132"/>
    </source>
</evidence>
<comment type="caution">
    <text evidence="1">The sequence shown here is derived from an EMBL/GenBank/DDBJ whole genome shotgun (WGS) entry which is preliminary data.</text>
</comment>
<name>A0A8H7TGR3_9HELO</name>
<dbReference type="OrthoDB" id="2841597at2759"/>
<proteinExistence type="predicted"/>
<protein>
    <submittedName>
        <fullName evidence="1">Uncharacterized protein</fullName>
    </submittedName>
</protein>